<dbReference type="AlphaFoldDB" id="A0A0F5L5Q8"/>
<sequence length="84" mass="9371">MSAFLFCGTIAEGLQTTPFQTLEAERQVGRRRTLLQMDQNFPVITVPIYVAAGALFLMQKNAVTAMFIMAARQFALDMCHARIS</sequence>
<evidence type="ECO:0000313" key="3">
    <source>
        <dbReference type="Proteomes" id="UP000033514"/>
    </source>
</evidence>
<keyword evidence="1" id="KW-0812">Transmembrane</keyword>
<keyword evidence="1" id="KW-0472">Membrane</keyword>
<organism evidence="2 3">
    <name type="scientific">Devosia soli</name>
    <dbReference type="NCBI Taxonomy" id="361041"/>
    <lineage>
        <taxon>Bacteria</taxon>
        <taxon>Pseudomonadati</taxon>
        <taxon>Pseudomonadota</taxon>
        <taxon>Alphaproteobacteria</taxon>
        <taxon>Hyphomicrobiales</taxon>
        <taxon>Devosiaceae</taxon>
        <taxon>Devosia</taxon>
    </lineage>
</organism>
<dbReference type="PATRIC" id="fig|361041.3.peg.2582"/>
<gene>
    <name evidence="2" type="ORF">VW35_15930</name>
</gene>
<protein>
    <submittedName>
        <fullName evidence="2">Uncharacterized protein</fullName>
    </submittedName>
</protein>
<comment type="caution">
    <text evidence="2">The sequence shown here is derived from an EMBL/GenBank/DDBJ whole genome shotgun (WGS) entry which is preliminary data.</text>
</comment>
<dbReference type="EMBL" id="LAJG01000034">
    <property type="protein sequence ID" value="KKB76977.1"/>
    <property type="molecule type" value="Genomic_DNA"/>
</dbReference>
<keyword evidence="1" id="KW-1133">Transmembrane helix</keyword>
<dbReference type="Proteomes" id="UP000033514">
    <property type="component" value="Unassembled WGS sequence"/>
</dbReference>
<name>A0A0F5L5Q8_9HYPH</name>
<evidence type="ECO:0000256" key="1">
    <source>
        <dbReference type="SAM" id="Phobius"/>
    </source>
</evidence>
<evidence type="ECO:0000313" key="2">
    <source>
        <dbReference type="EMBL" id="KKB76977.1"/>
    </source>
</evidence>
<proteinExistence type="predicted"/>
<keyword evidence="3" id="KW-1185">Reference proteome</keyword>
<feature type="transmembrane region" description="Helical" evidence="1">
    <location>
        <begin position="40"/>
        <end position="58"/>
    </location>
</feature>
<accession>A0A0F5L5Q8</accession>
<reference evidence="2 3" key="1">
    <citation type="submission" date="2015-03" db="EMBL/GenBank/DDBJ databases">
        <authorList>
            <person name="Hassan Y.I."/>
            <person name="Lepp D."/>
            <person name="Zhou T."/>
        </authorList>
    </citation>
    <scope>NUCLEOTIDE SEQUENCE [LARGE SCALE GENOMIC DNA]</scope>
    <source>
        <strain evidence="2 3">GH2-10</strain>
    </source>
</reference>